<feature type="chain" id="PRO_5042999711" evidence="1">
    <location>
        <begin position="19"/>
        <end position="91"/>
    </location>
</feature>
<evidence type="ECO:0000313" key="2">
    <source>
        <dbReference type="EMBL" id="KAK7337394.1"/>
    </source>
</evidence>
<comment type="caution">
    <text evidence="2">The sequence shown here is derived from an EMBL/GenBank/DDBJ whole genome shotgun (WGS) entry which is preliminary data.</text>
</comment>
<evidence type="ECO:0000256" key="1">
    <source>
        <dbReference type="SAM" id="SignalP"/>
    </source>
</evidence>
<dbReference type="EMBL" id="JAYMYQ010000004">
    <property type="protein sequence ID" value="KAK7337394.1"/>
    <property type="molecule type" value="Genomic_DNA"/>
</dbReference>
<keyword evidence="3" id="KW-1185">Reference proteome</keyword>
<protein>
    <submittedName>
        <fullName evidence="2">Uncharacterized protein</fullName>
    </submittedName>
</protein>
<dbReference type="AlphaFoldDB" id="A0AAN9LK00"/>
<evidence type="ECO:0000313" key="3">
    <source>
        <dbReference type="Proteomes" id="UP001367508"/>
    </source>
</evidence>
<accession>A0AAN9LK00</accession>
<name>A0AAN9LK00_CANGL</name>
<feature type="signal peptide" evidence="1">
    <location>
        <begin position="1"/>
        <end position="18"/>
    </location>
</feature>
<organism evidence="2 3">
    <name type="scientific">Canavalia gladiata</name>
    <name type="common">Sword bean</name>
    <name type="synonym">Dolichos gladiatus</name>
    <dbReference type="NCBI Taxonomy" id="3824"/>
    <lineage>
        <taxon>Eukaryota</taxon>
        <taxon>Viridiplantae</taxon>
        <taxon>Streptophyta</taxon>
        <taxon>Embryophyta</taxon>
        <taxon>Tracheophyta</taxon>
        <taxon>Spermatophyta</taxon>
        <taxon>Magnoliopsida</taxon>
        <taxon>eudicotyledons</taxon>
        <taxon>Gunneridae</taxon>
        <taxon>Pentapetalae</taxon>
        <taxon>rosids</taxon>
        <taxon>fabids</taxon>
        <taxon>Fabales</taxon>
        <taxon>Fabaceae</taxon>
        <taxon>Papilionoideae</taxon>
        <taxon>50 kb inversion clade</taxon>
        <taxon>NPAAA clade</taxon>
        <taxon>indigoferoid/millettioid clade</taxon>
        <taxon>Phaseoleae</taxon>
        <taxon>Canavalia</taxon>
    </lineage>
</organism>
<sequence length="91" mass="10282">MAGTCSVVKLMLPGLCSCSYGLWLSLVQEDTEEGLSSIAIHFTLWLSYGMPINKETETMLYVRRIQLYYSSYYNICGLQFICMLPSCFVVG</sequence>
<dbReference type="Proteomes" id="UP001367508">
    <property type="component" value="Unassembled WGS sequence"/>
</dbReference>
<keyword evidence="1" id="KW-0732">Signal</keyword>
<reference evidence="2 3" key="1">
    <citation type="submission" date="2024-01" db="EMBL/GenBank/DDBJ databases">
        <title>The genomes of 5 underutilized Papilionoideae crops provide insights into root nodulation and disease resistanc.</title>
        <authorList>
            <person name="Jiang F."/>
        </authorList>
    </citation>
    <scope>NUCLEOTIDE SEQUENCE [LARGE SCALE GENOMIC DNA]</scope>
    <source>
        <strain evidence="2">LVBAO_FW01</strain>
        <tissue evidence="2">Leaves</tissue>
    </source>
</reference>
<proteinExistence type="predicted"/>
<gene>
    <name evidence="2" type="ORF">VNO77_17965</name>
</gene>